<dbReference type="GO" id="GO:0015031">
    <property type="term" value="P:protein transport"/>
    <property type="evidence" value="ECO:0007669"/>
    <property type="project" value="InterPro"/>
</dbReference>
<evidence type="ECO:0000256" key="21">
    <source>
        <dbReference type="SAM" id="MobiDB-lite"/>
    </source>
</evidence>
<evidence type="ECO:0000256" key="10">
    <source>
        <dbReference type="ARBA" id="ARBA00022989"/>
    </source>
</evidence>
<keyword evidence="20" id="KW-0175">Coiled coil</keyword>
<comment type="subcellular location">
    <subcellularLocation>
        <location evidence="2 19">Membrane</location>
        <topology evidence="2 19">Multi-pass membrane protein</topology>
    </subcellularLocation>
    <subcellularLocation>
        <location evidence="1">Nucleus</location>
    </subcellularLocation>
</comment>
<evidence type="ECO:0000256" key="15">
    <source>
        <dbReference type="ARBA" id="ARBA00049003"/>
    </source>
</evidence>
<dbReference type="GO" id="GO:0004674">
    <property type="term" value="F:protein serine/threonine kinase activity"/>
    <property type="evidence" value="ECO:0007669"/>
    <property type="project" value="UniProtKB-KW"/>
</dbReference>
<evidence type="ECO:0000256" key="5">
    <source>
        <dbReference type="ARBA" id="ARBA00022679"/>
    </source>
</evidence>
<dbReference type="GO" id="GO:0016020">
    <property type="term" value="C:membrane"/>
    <property type="evidence" value="ECO:0007669"/>
    <property type="project" value="UniProtKB-SubCell"/>
</dbReference>
<evidence type="ECO:0000256" key="8">
    <source>
        <dbReference type="ARBA" id="ARBA00022777"/>
    </source>
</evidence>
<dbReference type="GO" id="GO:0043484">
    <property type="term" value="P:regulation of RNA splicing"/>
    <property type="evidence" value="ECO:0007669"/>
    <property type="project" value="TreeGrafter"/>
</dbReference>
<evidence type="ECO:0000256" key="18">
    <source>
        <dbReference type="PROSITE-ProRule" id="PRU10141"/>
    </source>
</evidence>
<keyword evidence="9 18" id="KW-0067">ATP-binding</keyword>
<comment type="catalytic activity">
    <reaction evidence="15">
        <text>L-seryl-[protein] + ATP = O-phospho-L-seryl-[protein] + ADP + H(+)</text>
        <dbReference type="Rhea" id="RHEA:17989"/>
        <dbReference type="Rhea" id="RHEA-COMP:9863"/>
        <dbReference type="Rhea" id="RHEA-COMP:11604"/>
        <dbReference type="ChEBI" id="CHEBI:15378"/>
        <dbReference type="ChEBI" id="CHEBI:29999"/>
        <dbReference type="ChEBI" id="CHEBI:30616"/>
        <dbReference type="ChEBI" id="CHEBI:83421"/>
        <dbReference type="ChEBI" id="CHEBI:456216"/>
        <dbReference type="EC" id="2.7.12.1"/>
    </reaction>
</comment>
<evidence type="ECO:0000313" key="24">
    <source>
        <dbReference type="Proteomes" id="UP000472261"/>
    </source>
</evidence>
<dbReference type="InterPro" id="IPR007273">
    <property type="entry name" value="SCAMP"/>
</dbReference>
<keyword evidence="4" id="KW-0597">Phosphoprotein</keyword>
<keyword evidence="19" id="KW-0813">Transport</keyword>
<evidence type="ECO:0000256" key="6">
    <source>
        <dbReference type="ARBA" id="ARBA00022692"/>
    </source>
</evidence>
<dbReference type="Ensembl" id="ENSPCLT00000031162.1">
    <property type="protein sequence ID" value="ENSPCLP00000022517.1"/>
    <property type="gene ID" value="ENSPCLG00000019773.1"/>
</dbReference>
<evidence type="ECO:0000256" key="11">
    <source>
        <dbReference type="ARBA" id="ARBA00023136"/>
    </source>
</evidence>
<dbReference type="PANTHER" id="PTHR45646">
    <property type="entry name" value="SERINE/THREONINE-PROTEIN KINASE DOA-RELATED"/>
    <property type="match status" value="1"/>
</dbReference>
<evidence type="ECO:0000256" key="9">
    <source>
        <dbReference type="ARBA" id="ARBA00022840"/>
    </source>
</evidence>
<feature type="transmembrane region" description="Helical" evidence="19">
    <location>
        <begin position="593"/>
        <end position="616"/>
    </location>
</feature>
<evidence type="ECO:0000256" key="3">
    <source>
        <dbReference type="ARBA" id="ARBA00022527"/>
    </source>
</evidence>
<feature type="compositionally biased region" description="Basic residues" evidence="21">
    <location>
        <begin position="63"/>
        <end position="78"/>
    </location>
</feature>
<dbReference type="PROSITE" id="PS00107">
    <property type="entry name" value="PROTEIN_KINASE_ATP"/>
    <property type="match status" value="1"/>
</dbReference>
<dbReference type="InterPro" id="IPR017441">
    <property type="entry name" value="Protein_kinase_ATP_BS"/>
</dbReference>
<evidence type="ECO:0000313" key="23">
    <source>
        <dbReference type="Ensembl" id="ENSPCLP00000022517.1"/>
    </source>
</evidence>
<dbReference type="AlphaFoldDB" id="A0A669QP44"/>
<keyword evidence="8" id="KW-0418">Kinase</keyword>
<evidence type="ECO:0000256" key="14">
    <source>
        <dbReference type="ARBA" id="ARBA00037966"/>
    </source>
</evidence>
<feature type="transmembrane region" description="Helical" evidence="19">
    <location>
        <begin position="530"/>
        <end position="551"/>
    </location>
</feature>
<organism evidence="23 24">
    <name type="scientific">Phasianus colchicus</name>
    <name type="common">Common pheasant</name>
    <dbReference type="NCBI Taxonomy" id="9054"/>
    <lineage>
        <taxon>Eukaryota</taxon>
        <taxon>Metazoa</taxon>
        <taxon>Chordata</taxon>
        <taxon>Craniata</taxon>
        <taxon>Vertebrata</taxon>
        <taxon>Euteleostomi</taxon>
        <taxon>Archelosauria</taxon>
        <taxon>Archosauria</taxon>
        <taxon>Dinosauria</taxon>
        <taxon>Saurischia</taxon>
        <taxon>Theropoda</taxon>
        <taxon>Coelurosauria</taxon>
        <taxon>Aves</taxon>
        <taxon>Neognathae</taxon>
        <taxon>Galloanserae</taxon>
        <taxon>Galliformes</taxon>
        <taxon>Phasianidae</taxon>
        <taxon>Phasianinae</taxon>
        <taxon>Phasianus</taxon>
    </lineage>
</organism>
<dbReference type="GO" id="GO:0004713">
    <property type="term" value="F:protein tyrosine kinase activity"/>
    <property type="evidence" value="ECO:0007669"/>
    <property type="project" value="UniProtKB-KW"/>
</dbReference>
<evidence type="ECO:0000256" key="19">
    <source>
        <dbReference type="RuleBase" id="RU363122"/>
    </source>
</evidence>
<comment type="similarity">
    <text evidence="14">Belongs to the protein kinase superfamily. CMGC Ser/Thr protein kinase family. Lammer subfamily.</text>
</comment>
<keyword evidence="5" id="KW-0808">Transferase</keyword>
<feature type="transmembrane region" description="Helical" evidence="19">
    <location>
        <begin position="563"/>
        <end position="581"/>
    </location>
</feature>
<dbReference type="GO" id="GO:0004712">
    <property type="term" value="F:protein serine/threonine/tyrosine kinase activity"/>
    <property type="evidence" value="ECO:0007669"/>
    <property type="project" value="UniProtKB-EC"/>
</dbReference>
<dbReference type="InterPro" id="IPR008271">
    <property type="entry name" value="Ser/Thr_kinase_AS"/>
</dbReference>
<dbReference type="InterPro" id="IPR000719">
    <property type="entry name" value="Prot_kinase_dom"/>
</dbReference>
<keyword evidence="11 19" id="KW-0472">Membrane</keyword>
<evidence type="ECO:0000256" key="17">
    <source>
        <dbReference type="ARBA" id="ARBA00051680"/>
    </source>
</evidence>
<dbReference type="PROSITE" id="PS00108">
    <property type="entry name" value="PROTEIN_KINASE_ST"/>
    <property type="match status" value="1"/>
</dbReference>
<dbReference type="FunFam" id="3.30.200.20:FF:000061">
    <property type="entry name" value="Dual specificity protein kinase CLK2"/>
    <property type="match status" value="1"/>
</dbReference>
<dbReference type="InterPro" id="IPR011009">
    <property type="entry name" value="Kinase-like_dom_sf"/>
</dbReference>
<evidence type="ECO:0000256" key="1">
    <source>
        <dbReference type="ARBA" id="ARBA00004123"/>
    </source>
</evidence>
<dbReference type="Proteomes" id="UP000472261">
    <property type="component" value="Unplaced"/>
</dbReference>
<dbReference type="SUPFAM" id="SSF56112">
    <property type="entry name" value="Protein kinase-like (PK-like)"/>
    <property type="match status" value="1"/>
</dbReference>
<dbReference type="FunFam" id="1.10.510.10:FF:000145">
    <property type="entry name" value="Dual specificity protein kinase CLK2"/>
    <property type="match status" value="1"/>
</dbReference>
<protein>
    <recommendedName>
        <fullName evidence="19">Secretory carrier-associated membrane protein</fullName>
        <shortName evidence="19">Secretory carrier membrane protein</shortName>
    </recommendedName>
</protein>
<keyword evidence="7 18" id="KW-0547">Nucleotide-binding</keyword>
<dbReference type="Gene3D" id="3.30.200.20">
    <property type="entry name" value="Phosphorylase Kinase, domain 1"/>
    <property type="match status" value="1"/>
</dbReference>
<feature type="coiled-coil region" evidence="20">
    <location>
        <begin position="457"/>
        <end position="487"/>
    </location>
</feature>
<feature type="compositionally biased region" description="Basic and acidic residues" evidence="21">
    <location>
        <begin position="31"/>
        <end position="58"/>
    </location>
</feature>
<feature type="region of interest" description="Disordered" evidence="21">
    <location>
        <begin position="388"/>
        <end position="450"/>
    </location>
</feature>
<dbReference type="InterPro" id="IPR051175">
    <property type="entry name" value="CLK_kinases"/>
</dbReference>
<keyword evidence="6 19" id="KW-0812">Transmembrane</keyword>
<keyword evidence="24" id="KW-1185">Reference proteome</keyword>
<dbReference type="Pfam" id="PF04144">
    <property type="entry name" value="SCAMP"/>
    <property type="match status" value="1"/>
</dbReference>
<evidence type="ECO:0000256" key="12">
    <source>
        <dbReference type="ARBA" id="ARBA00023137"/>
    </source>
</evidence>
<evidence type="ECO:0000256" key="13">
    <source>
        <dbReference type="ARBA" id="ARBA00023242"/>
    </source>
</evidence>
<comment type="catalytic activity">
    <reaction evidence="16">
        <text>L-threonyl-[protein] + ATP = O-phospho-L-threonyl-[protein] + ADP + H(+)</text>
        <dbReference type="Rhea" id="RHEA:46608"/>
        <dbReference type="Rhea" id="RHEA-COMP:11060"/>
        <dbReference type="Rhea" id="RHEA-COMP:11605"/>
        <dbReference type="ChEBI" id="CHEBI:15378"/>
        <dbReference type="ChEBI" id="CHEBI:30013"/>
        <dbReference type="ChEBI" id="CHEBI:30616"/>
        <dbReference type="ChEBI" id="CHEBI:61977"/>
        <dbReference type="ChEBI" id="CHEBI:456216"/>
        <dbReference type="EC" id="2.7.12.1"/>
    </reaction>
</comment>
<dbReference type="GO" id="GO:0005524">
    <property type="term" value="F:ATP binding"/>
    <property type="evidence" value="ECO:0007669"/>
    <property type="project" value="UniProtKB-UniRule"/>
</dbReference>
<accession>A0A669QP44</accession>
<evidence type="ECO:0000256" key="4">
    <source>
        <dbReference type="ARBA" id="ARBA00022553"/>
    </source>
</evidence>
<feature type="binding site" evidence="18">
    <location>
        <position position="142"/>
    </location>
    <ligand>
        <name>ATP</name>
        <dbReference type="ChEBI" id="CHEBI:30616"/>
    </ligand>
</feature>
<reference evidence="23" key="1">
    <citation type="submission" date="2025-08" db="UniProtKB">
        <authorList>
            <consortium name="Ensembl"/>
        </authorList>
    </citation>
    <scope>IDENTIFICATION</scope>
</reference>
<keyword evidence="10 19" id="KW-1133">Transmembrane helix</keyword>
<feature type="transmembrane region" description="Helical" evidence="19">
    <location>
        <begin position="636"/>
        <end position="659"/>
    </location>
</feature>
<evidence type="ECO:0000256" key="7">
    <source>
        <dbReference type="ARBA" id="ARBA00022741"/>
    </source>
</evidence>
<comment type="similarity">
    <text evidence="19">Belongs to the SCAMP family.</text>
</comment>
<feature type="domain" description="Protein kinase" evidence="22">
    <location>
        <begin position="112"/>
        <end position="489"/>
    </location>
</feature>
<evidence type="ECO:0000256" key="16">
    <source>
        <dbReference type="ARBA" id="ARBA00049308"/>
    </source>
</evidence>
<evidence type="ECO:0000256" key="2">
    <source>
        <dbReference type="ARBA" id="ARBA00004141"/>
    </source>
</evidence>
<comment type="catalytic activity">
    <reaction evidence="17">
        <text>L-tyrosyl-[protein] + ATP = O-phospho-L-tyrosyl-[protein] + ADP + H(+)</text>
        <dbReference type="Rhea" id="RHEA:10596"/>
        <dbReference type="Rhea" id="RHEA-COMP:10136"/>
        <dbReference type="Rhea" id="RHEA-COMP:20101"/>
        <dbReference type="ChEBI" id="CHEBI:15378"/>
        <dbReference type="ChEBI" id="CHEBI:30616"/>
        <dbReference type="ChEBI" id="CHEBI:46858"/>
        <dbReference type="ChEBI" id="CHEBI:61978"/>
        <dbReference type="ChEBI" id="CHEBI:456216"/>
        <dbReference type="EC" id="2.7.12.1"/>
    </reaction>
</comment>
<dbReference type="Pfam" id="PF00069">
    <property type="entry name" value="Pkinase"/>
    <property type="match status" value="1"/>
</dbReference>
<reference evidence="23" key="2">
    <citation type="submission" date="2025-09" db="UniProtKB">
        <authorList>
            <consortium name="Ensembl"/>
        </authorList>
    </citation>
    <scope>IDENTIFICATION</scope>
</reference>
<feature type="region of interest" description="Disordered" evidence="21">
    <location>
        <begin position="31"/>
        <end position="92"/>
    </location>
</feature>
<dbReference type="GO" id="GO:0005634">
    <property type="term" value="C:nucleus"/>
    <property type="evidence" value="ECO:0007669"/>
    <property type="project" value="UniProtKB-SubCell"/>
</dbReference>
<sequence>SLPLRSYDDHSADRRAYDRRYCDSYRRNDYSRERGEPYYDPEYRHSYEYRRSRDRDGSYRSCKSSRRKHRRRRRRSRSFSRSSSSSRRAKSVEDDDEGHLIYRIGDWLQERYEILSTLGEGTFGRVVQCMDHRRGGARVALKIIKNVEKYKEAARLEINVLEKINEKDPENKNLCVRMFDWFDYHGHMCISFELLGLSTFDFLKDNNYLPYPIHQVRHMAFQVCQAVKFLHDNKLTHTDLKPENILFVNSDYELTYNLEKKRDERSVKSTAIRVVDFGSATFDHEHHSTIVSTRHYRAPEVILELGWSQPCDVWSIGCIIFEYYVGFTLFQTHDNREHLAMMERILGPIPSRMIRKTRKQKYFYHGRLDWDENTSAGRYVRDNCKPLRDPAVVQHRPGPDSTTLDAYNPFESGAPPPPYRALPDAAPPPPGTAQPPRRPSPTEPRNYGSYGTQASAAAATAELLKRQEELNRKAEELDRRERELQNAALGGTRANNWPPLPSCCPVKPCFYQDIPVEIPADFQKTVTAMYYLWMASTVALLLNFFSSLAWFCVDPSSGSGFGLSILWALLYTPCSFVCWYRPMYKAFRSDSSFNFFVFFFVFFAQNVMYVLQAIGIPNWGFSGWIVSLIAVRVNRAVAVMMILVSLLFTAQATLGIIMLKRV</sequence>
<name>A0A669QP44_PHACC</name>
<keyword evidence="13" id="KW-0539">Nucleus</keyword>
<proteinExistence type="inferred from homology"/>
<dbReference type="PANTHER" id="PTHR45646:SF6">
    <property type="entry name" value="DUAL SPECIFICITY PROTEIN KINASE CLK2"/>
    <property type="match status" value="1"/>
</dbReference>
<evidence type="ECO:0000256" key="20">
    <source>
        <dbReference type="SAM" id="Coils"/>
    </source>
</evidence>
<keyword evidence="3" id="KW-0723">Serine/threonine-protein kinase</keyword>
<feature type="compositionally biased region" description="Pro residues" evidence="21">
    <location>
        <begin position="414"/>
        <end position="442"/>
    </location>
</feature>
<dbReference type="PROSITE" id="PS50011">
    <property type="entry name" value="PROTEIN_KINASE_DOM"/>
    <property type="match status" value="1"/>
</dbReference>
<dbReference type="Gene3D" id="1.10.510.10">
    <property type="entry name" value="Transferase(Phosphotransferase) domain 1"/>
    <property type="match status" value="1"/>
</dbReference>
<evidence type="ECO:0000259" key="22">
    <source>
        <dbReference type="PROSITE" id="PS50011"/>
    </source>
</evidence>
<keyword evidence="12" id="KW-0829">Tyrosine-protein kinase</keyword>
<dbReference type="SMART" id="SM00220">
    <property type="entry name" value="S_TKc"/>
    <property type="match status" value="1"/>
</dbReference>